<sequence length="718" mass="82162">PGIITDKFMHGYPMFDVLSGALILQDIRIMHYEKVYEEDIVKELEPIRVDPPNNIDKGIINFTPLNNLEIDKANFLLLNGTHIFQKDPELVQTRPFVSFYSVTAPFKMIRSQFHKAKLQSAGVFVQKGIQFTFDLNQFFDIDSINDTANLVYFKYVNNPGQNYSVVVSQSDFTNIGLKGPFYDVIYFEQGQVSDRVITKSEEEIEIEQIDEPFDNIINLAGVYNTDTCGIERCHFQSTAAINCGGIEFNISNDCDFVSFDNIFNNTSGGRASDLIMNVKPYKYYIYEIFGHVSNPTYSDRPTIIIGDDIIPQSYNFHRDRLDFIIIDADNQDRHKQELQYQPSIGEALDHMALNYTGWDLTFQLELGIHGIDGNDAWGLTLTIGRTSDWKDRIEYFHPQKITLIGATKSVFEEDGAEQDDEDGEQEKKEEVTIQRSNGNSFAFKLIRMATLILQNIKVQGSRTRVDGDNTFVTTYDESHIILDHMKFTNTDQQFELIKILSYSQVILTNNLFLNSSGSMIVSALYTNMSRNLTITGNVFANEFFEMDILEYKDHYITEAALQITIGKDVHFEFTNNTFRYLKLDGDSQSAPLRFIGWSLYQKFTDNIFEDNLNFGEGGTIISLIDGGLGQLQDYFSPNRIIRNKQRQDPPSRTYIANGHDYSLEMGEPFNHLYVGDGIIPDRYYTGDVIRSDLQSVFDSADDMYPSQLYITVFGKVKP</sequence>
<dbReference type="EMBL" id="SNRW01019494">
    <property type="protein sequence ID" value="KAA6366325.1"/>
    <property type="molecule type" value="Genomic_DNA"/>
</dbReference>
<name>A0A5J4U9G1_9EUKA</name>
<dbReference type="SUPFAM" id="SSF51126">
    <property type="entry name" value="Pectin lyase-like"/>
    <property type="match status" value="1"/>
</dbReference>
<proteinExistence type="predicted"/>
<evidence type="ECO:0000313" key="2">
    <source>
        <dbReference type="EMBL" id="KAA6366325.1"/>
    </source>
</evidence>
<feature type="region of interest" description="Disordered" evidence="1">
    <location>
        <begin position="413"/>
        <end position="432"/>
    </location>
</feature>
<organism evidence="2 3">
    <name type="scientific">Streblomastix strix</name>
    <dbReference type="NCBI Taxonomy" id="222440"/>
    <lineage>
        <taxon>Eukaryota</taxon>
        <taxon>Metamonada</taxon>
        <taxon>Preaxostyla</taxon>
        <taxon>Oxymonadida</taxon>
        <taxon>Streblomastigidae</taxon>
        <taxon>Streblomastix</taxon>
    </lineage>
</organism>
<feature type="non-terminal residue" evidence="2">
    <location>
        <position position="1"/>
    </location>
</feature>
<protein>
    <submittedName>
        <fullName evidence="2">Uncharacterized protein</fullName>
    </submittedName>
</protein>
<gene>
    <name evidence="2" type="ORF">EZS28_038148</name>
</gene>
<evidence type="ECO:0000256" key="1">
    <source>
        <dbReference type="SAM" id="MobiDB-lite"/>
    </source>
</evidence>
<feature type="compositionally biased region" description="Acidic residues" evidence="1">
    <location>
        <begin position="413"/>
        <end position="424"/>
    </location>
</feature>
<accession>A0A5J4U9G1</accession>
<reference evidence="2 3" key="1">
    <citation type="submission" date="2019-03" db="EMBL/GenBank/DDBJ databases">
        <title>Single cell metagenomics reveals metabolic interactions within the superorganism composed of flagellate Streblomastix strix and complex community of Bacteroidetes bacteria on its surface.</title>
        <authorList>
            <person name="Treitli S.C."/>
            <person name="Kolisko M."/>
            <person name="Husnik F."/>
            <person name="Keeling P."/>
            <person name="Hampl V."/>
        </authorList>
    </citation>
    <scope>NUCLEOTIDE SEQUENCE [LARGE SCALE GENOMIC DNA]</scope>
    <source>
        <strain evidence="2">ST1C</strain>
    </source>
</reference>
<dbReference type="AlphaFoldDB" id="A0A5J4U9G1"/>
<dbReference type="InterPro" id="IPR011050">
    <property type="entry name" value="Pectin_lyase_fold/virulence"/>
</dbReference>
<comment type="caution">
    <text evidence="2">The sequence shown here is derived from an EMBL/GenBank/DDBJ whole genome shotgun (WGS) entry which is preliminary data.</text>
</comment>
<evidence type="ECO:0000313" key="3">
    <source>
        <dbReference type="Proteomes" id="UP000324800"/>
    </source>
</evidence>
<dbReference type="Proteomes" id="UP000324800">
    <property type="component" value="Unassembled WGS sequence"/>
</dbReference>
<feature type="non-terminal residue" evidence="2">
    <location>
        <position position="718"/>
    </location>
</feature>